<dbReference type="Pfam" id="PF12804">
    <property type="entry name" value="NTP_transf_3"/>
    <property type="match status" value="1"/>
</dbReference>
<organism evidence="3 4">
    <name type="scientific">Pseudomonas segetis</name>
    <dbReference type="NCBI Taxonomy" id="298908"/>
    <lineage>
        <taxon>Bacteria</taxon>
        <taxon>Pseudomonadati</taxon>
        <taxon>Pseudomonadota</taxon>
        <taxon>Gammaproteobacteria</taxon>
        <taxon>Pseudomonadales</taxon>
        <taxon>Pseudomonadaceae</taxon>
        <taxon>Pseudomonas</taxon>
    </lineage>
</organism>
<dbReference type="Proteomes" id="UP000242915">
    <property type="component" value="Unassembled WGS sequence"/>
</dbReference>
<name>A0A239D955_9PSED</name>
<dbReference type="GO" id="GO:0016779">
    <property type="term" value="F:nucleotidyltransferase activity"/>
    <property type="evidence" value="ECO:0007669"/>
    <property type="project" value="UniProtKB-KW"/>
</dbReference>
<proteinExistence type="predicted"/>
<keyword evidence="4" id="KW-1185">Reference proteome</keyword>
<gene>
    <name evidence="3" type="ORF">SAMN05216255_2121</name>
</gene>
<keyword evidence="3" id="KW-0808">Transferase</keyword>
<keyword evidence="1" id="KW-0460">Magnesium</keyword>
<dbReference type="Gene3D" id="3.90.550.10">
    <property type="entry name" value="Spore Coat Polysaccharide Biosynthesis Protein SpsA, Chain A"/>
    <property type="match status" value="1"/>
</dbReference>
<sequence length="184" mass="19578">MVLAAGRGRRFGSDKRIARLGDGQGLLATTVARAQPHFAQLYVALREDDEPQALGLPGHTRVICCADADQGMGTSLAGAITQVAALNSQASAIAVLLGDMPWLEDQTLLRLVQAAGSSRIVFPVYKGERGHPVIFGRKYWPQLQGLKGEQGARAILHEHAHACVGLDVADPAVLLDVDCPQALR</sequence>
<dbReference type="EMBL" id="FZOG01000002">
    <property type="protein sequence ID" value="SNS28391.1"/>
    <property type="molecule type" value="Genomic_DNA"/>
</dbReference>
<feature type="domain" description="MobA-like NTP transferase" evidence="2">
    <location>
        <begin position="2"/>
        <end position="161"/>
    </location>
</feature>
<reference evidence="4" key="1">
    <citation type="submission" date="2017-06" db="EMBL/GenBank/DDBJ databases">
        <authorList>
            <person name="Varghese N."/>
            <person name="Submissions S."/>
        </authorList>
    </citation>
    <scope>NUCLEOTIDE SEQUENCE [LARGE SCALE GENOMIC DNA]</scope>
    <source>
        <strain evidence="4">CIP 108523</strain>
    </source>
</reference>
<protein>
    <submittedName>
        <fullName evidence="3">Molybdenum cofactor cytidylyltransferase</fullName>
    </submittedName>
</protein>
<dbReference type="PANTHER" id="PTHR43777:SF1">
    <property type="entry name" value="MOLYBDENUM COFACTOR CYTIDYLYLTRANSFERASE"/>
    <property type="match status" value="1"/>
</dbReference>
<dbReference type="InterPro" id="IPR025877">
    <property type="entry name" value="MobA-like_NTP_Trfase"/>
</dbReference>
<dbReference type="PANTHER" id="PTHR43777">
    <property type="entry name" value="MOLYBDENUM COFACTOR CYTIDYLYLTRANSFERASE"/>
    <property type="match status" value="1"/>
</dbReference>
<dbReference type="CDD" id="cd04182">
    <property type="entry name" value="GT_2_like_f"/>
    <property type="match status" value="1"/>
</dbReference>
<dbReference type="InterPro" id="IPR029044">
    <property type="entry name" value="Nucleotide-diphossugar_trans"/>
</dbReference>
<keyword evidence="3" id="KW-0548">Nucleotidyltransferase</keyword>
<evidence type="ECO:0000313" key="3">
    <source>
        <dbReference type="EMBL" id="SNS28391.1"/>
    </source>
</evidence>
<accession>A0A239D955</accession>
<dbReference type="AlphaFoldDB" id="A0A239D955"/>
<evidence type="ECO:0000259" key="2">
    <source>
        <dbReference type="Pfam" id="PF12804"/>
    </source>
</evidence>
<evidence type="ECO:0000256" key="1">
    <source>
        <dbReference type="ARBA" id="ARBA00022842"/>
    </source>
</evidence>
<dbReference type="SUPFAM" id="SSF53448">
    <property type="entry name" value="Nucleotide-diphospho-sugar transferases"/>
    <property type="match status" value="1"/>
</dbReference>
<evidence type="ECO:0000313" key="4">
    <source>
        <dbReference type="Proteomes" id="UP000242915"/>
    </source>
</evidence>